<comment type="caution">
    <text evidence="3">The sequence shown here is derived from an EMBL/GenBank/DDBJ whole genome shotgun (WGS) entry which is preliminary data.</text>
</comment>
<sequence>MDEDYRLTTKVDYLPPCHTKRIYESLVASEPNSNSDAAKKVTKVWIPSKEMACRRKIRSWNIGISAWPSQPASKIMDVADVRMHIRHYLCWVVVVVAVFMVRDLERATVELEDDAEADYDINRVLQMRKFAPVRPRKSKRRCTILRRTTHTPAHDVPSSTEQDTFWTCKEGPGDDDDGVDASSSTAGQQPPEAQDYGKVTQGLVVFSETDEFWEEGDEFEEENDEFAEESDEFKESDEFGASGSLVYETIRGMDGEHKNDSRLILYVGGVAAAATIFVFQTIIVLPGVFHTDVGLVVMVDGRPGVLSRKVIPPADVTDARKLKKTVVGKTKAVAKEISSGFFLWKGD</sequence>
<keyword evidence="2" id="KW-1133">Transmembrane helix</keyword>
<organism evidence="3 4">
    <name type="scientific">Drechslerella dactyloides</name>
    <name type="common">Nematode-trapping fungus</name>
    <name type="synonym">Arthrobotrys dactyloides</name>
    <dbReference type="NCBI Taxonomy" id="74499"/>
    <lineage>
        <taxon>Eukaryota</taxon>
        <taxon>Fungi</taxon>
        <taxon>Dikarya</taxon>
        <taxon>Ascomycota</taxon>
        <taxon>Pezizomycotina</taxon>
        <taxon>Orbiliomycetes</taxon>
        <taxon>Orbiliales</taxon>
        <taxon>Orbiliaceae</taxon>
        <taxon>Drechslerella</taxon>
    </lineage>
</organism>
<evidence type="ECO:0000256" key="1">
    <source>
        <dbReference type="SAM" id="MobiDB-lite"/>
    </source>
</evidence>
<feature type="compositionally biased region" description="Acidic residues" evidence="1">
    <location>
        <begin position="216"/>
        <end position="235"/>
    </location>
</feature>
<dbReference type="AlphaFoldDB" id="A0AAD6IV84"/>
<protein>
    <submittedName>
        <fullName evidence="3">Uncharacterized protein</fullName>
    </submittedName>
</protein>
<feature type="region of interest" description="Disordered" evidence="1">
    <location>
        <begin position="216"/>
        <end position="237"/>
    </location>
</feature>
<keyword evidence="4" id="KW-1185">Reference proteome</keyword>
<reference evidence="3" key="1">
    <citation type="submission" date="2023-01" db="EMBL/GenBank/DDBJ databases">
        <title>The chitinases involved in constricting ring structure development in the nematode-trapping fungus Drechslerella dactyloides.</title>
        <authorList>
            <person name="Wang R."/>
            <person name="Zhang L."/>
            <person name="Tang P."/>
            <person name="Li S."/>
            <person name="Liang L."/>
        </authorList>
    </citation>
    <scope>NUCLEOTIDE SEQUENCE</scope>
    <source>
        <strain evidence="3">YMF1.00031</strain>
    </source>
</reference>
<feature type="region of interest" description="Disordered" evidence="1">
    <location>
        <begin position="149"/>
        <end position="198"/>
    </location>
</feature>
<keyword evidence="2" id="KW-0812">Transmembrane</keyword>
<proteinExistence type="predicted"/>
<evidence type="ECO:0000256" key="2">
    <source>
        <dbReference type="SAM" id="Phobius"/>
    </source>
</evidence>
<name>A0AAD6IV84_DREDA</name>
<keyword evidence="2" id="KW-0472">Membrane</keyword>
<dbReference type="Proteomes" id="UP001221413">
    <property type="component" value="Unassembled WGS sequence"/>
</dbReference>
<accession>A0AAD6IV84</accession>
<gene>
    <name evidence="3" type="ORF">Dda_6253</name>
</gene>
<feature type="transmembrane region" description="Helical" evidence="2">
    <location>
        <begin position="263"/>
        <end position="289"/>
    </location>
</feature>
<evidence type="ECO:0000313" key="3">
    <source>
        <dbReference type="EMBL" id="KAJ6259353.1"/>
    </source>
</evidence>
<dbReference type="EMBL" id="JAQGDS010000007">
    <property type="protein sequence ID" value="KAJ6259353.1"/>
    <property type="molecule type" value="Genomic_DNA"/>
</dbReference>
<evidence type="ECO:0000313" key="4">
    <source>
        <dbReference type="Proteomes" id="UP001221413"/>
    </source>
</evidence>